<reference evidence="1 2" key="1">
    <citation type="journal article" date="2016" name="Nat. Commun.">
        <title>Thousands of microbial genomes shed light on interconnected biogeochemical processes in an aquifer system.</title>
        <authorList>
            <person name="Anantharaman K."/>
            <person name="Brown C.T."/>
            <person name="Hug L.A."/>
            <person name="Sharon I."/>
            <person name="Castelle C.J."/>
            <person name="Probst A.J."/>
            <person name="Thomas B.C."/>
            <person name="Singh A."/>
            <person name="Wilkins M.J."/>
            <person name="Karaoz U."/>
            <person name="Brodie E.L."/>
            <person name="Williams K.H."/>
            <person name="Hubbard S.S."/>
            <person name="Banfield J.F."/>
        </authorList>
    </citation>
    <scope>NUCLEOTIDE SEQUENCE [LARGE SCALE GENOMIC DNA]</scope>
</reference>
<protein>
    <recommendedName>
        <fullName evidence="3">Nucleoside 2-deoxyribosyltransferase</fullName>
    </recommendedName>
</protein>
<dbReference type="EMBL" id="MGGD01000048">
    <property type="protein sequence ID" value="OGM19982.1"/>
    <property type="molecule type" value="Genomic_DNA"/>
</dbReference>
<dbReference type="SUPFAM" id="SSF52309">
    <property type="entry name" value="N-(deoxy)ribosyltransferase-like"/>
    <property type="match status" value="1"/>
</dbReference>
<comment type="caution">
    <text evidence="1">The sequence shown here is derived from an EMBL/GenBank/DDBJ whole genome shotgun (WGS) entry which is preliminary data.</text>
</comment>
<proteinExistence type="predicted"/>
<sequence length="135" mass="15461">MKVFITASFKEGKNKPEIEQLCKIVKNAGFEDFCFIRDVENYQKIFNNPIELMDGARTEILNCDALLFDATEKSTGRAIEVGIAFANQKKIIMIMKEGTSIKDTLRGVADVVITYKVIEDIQDDLRRIYLEWTKS</sequence>
<dbReference type="AlphaFoldDB" id="A0A1F7XY81"/>
<dbReference type="Gene3D" id="3.40.50.450">
    <property type="match status" value="1"/>
</dbReference>
<organism evidence="1 2">
    <name type="scientific">Candidatus Woesebacteria bacterium RIFCSPHIGHO2_01_FULL_38_26b</name>
    <dbReference type="NCBI Taxonomy" id="1802491"/>
    <lineage>
        <taxon>Bacteria</taxon>
        <taxon>Candidatus Woeseibacteriota</taxon>
    </lineage>
</organism>
<accession>A0A1F7XY81</accession>
<evidence type="ECO:0008006" key="3">
    <source>
        <dbReference type="Google" id="ProtNLM"/>
    </source>
</evidence>
<evidence type="ECO:0000313" key="1">
    <source>
        <dbReference type="EMBL" id="OGM19982.1"/>
    </source>
</evidence>
<gene>
    <name evidence="1" type="ORF">A2771_00640</name>
</gene>
<name>A0A1F7XY81_9BACT</name>
<evidence type="ECO:0000313" key="2">
    <source>
        <dbReference type="Proteomes" id="UP000176741"/>
    </source>
</evidence>
<dbReference type="Proteomes" id="UP000176741">
    <property type="component" value="Unassembled WGS sequence"/>
</dbReference>